<proteinExistence type="predicted"/>
<name>C5R823_WEIPA</name>
<dbReference type="Proteomes" id="UP000004528">
    <property type="component" value="Unassembled WGS sequence"/>
</dbReference>
<sequence length="62" mass="6865">MRNETLDIELGFGVAKIETLATVPNDYLNKLIQLEDVIQGFIDNDEGISASELKETVKEIGL</sequence>
<accession>C5R823</accession>
<organism evidence="1 2">
    <name type="scientific">Weissella paramesenteroides ATCC 33313</name>
    <dbReference type="NCBI Taxonomy" id="585506"/>
    <lineage>
        <taxon>Bacteria</taxon>
        <taxon>Bacillati</taxon>
        <taxon>Bacillota</taxon>
        <taxon>Bacilli</taxon>
        <taxon>Lactobacillales</taxon>
        <taxon>Lactobacillaceae</taxon>
        <taxon>Weissella</taxon>
    </lineage>
</organism>
<dbReference type="RefSeq" id="WP_002829035.1">
    <property type="nucleotide sequence ID" value="NZ_GG697136.1"/>
</dbReference>
<evidence type="ECO:0000313" key="1">
    <source>
        <dbReference type="EMBL" id="EER75607.1"/>
    </source>
</evidence>
<dbReference type="HOGENOM" id="CLU_2903182_0_0_9"/>
<gene>
    <name evidence="1" type="ORF">HMPREF0877_0118</name>
</gene>
<evidence type="ECO:0000313" key="2">
    <source>
        <dbReference type="Proteomes" id="UP000004528"/>
    </source>
</evidence>
<dbReference type="AlphaFoldDB" id="C5R823"/>
<dbReference type="STRING" id="585506.HMPREF0877_0118"/>
<reference evidence="1 2" key="1">
    <citation type="submission" date="2009-04" db="EMBL/GenBank/DDBJ databases">
        <authorList>
            <person name="Qin X."/>
            <person name="Bachman B."/>
            <person name="Battles P."/>
            <person name="Bell A."/>
            <person name="Bess C."/>
            <person name="Bickham C."/>
            <person name="Chaboub L."/>
            <person name="Chen D."/>
            <person name="Coyle M."/>
            <person name="Deiros D.R."/>
            <person name="Dinh H."/>
            <person name="Forbes L."/>
            <person name="Fowler G."/>
            <person name="Francisco L."/>
            <person name="Fu Q."/>
            <person name="Gubbala S."/>
            <person name="Hale W."/>
            <person name="Han Y."/>
            <person name="Hemphill L."/>
            <person name="Highlander S.K."/>
            <person name="Hirani K."/>
            <person name="Hogues M."/>
            <person name="Jackson L."/>
            <person name="Jakkamsetti A."/>
            <person name="Javaid M."/>
            <person name="Jiang H."/>
            <person name="Korchina V."/>
            <person name="Kovar C."/>
            <person name="Lara F."/>
            <person name="Lee S."/>
            <person name="Mata R."/>
            <person name="Mathew T."/>
            <person name="Moen C."/>
            <person name="Morales K."/>
            <person name="Munidasa M."/>
            <person name="Nazareth L."/>
            <person name="Ngo R."/>
            <person name="Nguyen L."/>
            <person name="Okwuonu G."/>
            <person name="Ongeri F."/>
            <person name="Patil S."/>
            <person name="Petrosino J."/>
            <person name="Pham C."/>
            <person name="Pham P."/>
            <person name="Pu L.-L."/>
            <person name="Puazo M."/>
            <person name="Raj R."/>
            <person name="Reid J."/>
            <person name="Rouhana J."/>
            <person name="Saada N."/>
            <person name="Shang Y."/>
            <person name="Simmons D."/>
            <person name="Thornton R."/>
            <person name="Warren J."/>
            <person name="Weissenberger G."/>
            <person name="Zhang J."/>
            <person name="Zhang L."/>
            <person name="Zhou C."/>
            <person name="Zhu D."/>
            <person name="Muzny D."/>
            <person name="Worley K."/>
            <person name="Gibbs R."/>
        </authorList>
    </citation>
    <scope>NUCLEOTIDE SEQUENCE [LARGE SCALE GENOMIC DNA]</scope>
    <source>
        <strain evidence="1 2">ATCC 33313</strain>
    </source>
</reference>
<comment type="caution">
    <text evidence="1">The sequence shown here is derived from an EMBL/GenBank/DDBJ whole genome shotgun (WGS) entry which is preliminary data.</text>
</comment>
<keyword evidence="2" id="KW-1185">Reference proteome</keyword>
<dbReference type="EMBL" id="ACKU01000004">
    <property type="protein sequence ID" value="EER75607.1"/>
    <property type="molecule type" value="Genomic_DNA"/>
</dbReference>
<protein>
    <submittedName>
        <fullName evidence="1">Uncharacterized protein</fullName>
    </submittedName>
</protein>